<dbReference type="InterPro" id="IPR036291">
    <property type="entry name" value="NAD(P)-bd_dom_sf"/>
</dbReference>
<dbReference type="Gene3D" id="3.40.50.720">
    <property type="entry name" value="NAD(P)-binding Rossmann-like Domain"/>
    <property type="match status" value="1"/>
</dbReference>
<dbReference type="Pfam" id="PF07991">
    <property type="entry name" value="KARI_N"/>
    <property type="match status" value="1"/>
</dbReference>
<dbReference type="SUPFAM" id="SSF51735">
    <property type="entry name" value="NAD(P)-binding Rossmann-fold domains"/>
    <property type="match status" value="1"/>
</dbReference>
<proteinExistence type="predicted"/>
<dbReference type="RefSeq" id="WP_184530308.1">
    <property type="nucleotide sequence ID" value="NZ_JACHGK010000034.1"/>
</dbReference>
<dbReference type="GO" id="GO:0016853">
    <property type="term" value="F:isomerase activity"/>
    <property type="evidence" value="ECO:0007669"/>
    <property type="project" value="UniProtKB-KW"/>
</dbReference>
<evidence type="ECO:0000313" key="2">
    <source>
        <dbReference type="EMBL" id="MBB6447918.1"/>
    </source>
</evidence>
<name>A0A7X0HW43_9BACI</name>
<dbReference type="InterPro" id="IPR013116">
    <property type="entry name" value="KARI_N"/>
</dbReference>
<organism evidence="2 3">
    <name type="scientific">Bacillus benzoevorans</name>
    <dbReference type="NCBI Taxonomy" id="1456"/>
    <lineage>
        <taxon>Bacteria</taxon>
        <taxon>Bacillati</taxon>
        <taxon>Bacillota</taxon>
        <taxon>Bacilli</taxon>
        <taxon>Bacillales</taxon>
        <taxon>Bacillaceae</taxon>
        <taxon>Bacillus</taxon>
    </lineage>
</organism>
<dbReference type="AlphaFoldDB" id="A0A7X0HW43"/>
<reference evidence="2 3" key="1">
    <citation type="submission" date="2020-08" db="EMBL/GenBank/DDBJ databases">
        <title>Genomic Encyclopedia of Type Strains, Phase IV (KMG-IV): sequencing the most valuable type-strain genomes for metagenomic binning, comparative biology and taxonomic classification.</title>
        <authorList>
            <person name="Goeker M."/>
        </authorList>
    </citation>
    <scope>NUCLEOTIDE SEQUENCE [LARGE SCALE GENOMIC DNA]</scope>
    <source>
        <strain evidence="2 3">DSM 5391</strain>
    </source>
</reference>
<dbReference type="EMBL" id="JACHGK010000034">
    <property type="protein sequence ID" value="MBB6447918.1"/>
    <property type="molecule type" value="Genomic_DNA"/>
</dbReference>
<evidence type="ECO:0000313" key="3">
    <source>
        <dbReference type="Proteomes" id="UP000531594"/>
    </source>
</evidence>
<sequence length="80" mass="9220">MTDQEYEQLILKCYRSKTVAILGYGNDGGQQRAKFLRKHGIDVLIGLRHGDEQWELAQQDGFTVLPVWDAAERAQVMQVW</sequence>
<keyword evidence="3" id="KW-1185">Reference proteome</keyword>
<comment type="caution">
    <text evidence="2">The sequence shown here is derived from an EMBL/GenBank/DDBJ whole genome shotgun (WGS) entry which is preliminary data.</text>
</comment>
<accession>A0A7X0HW43</accession>
<dbReference type="Proteomes" id="UP000531594">
    <property type="component" value="Unassembled WGS sequence"/>
</dbReference>
<gene>
    <name evidence="2" type="ORF">HNR53_004638</name>
</gene>
<keyword evidence="2" id="KW-0413">Isomerase</keyword>
<evidence type="ECO:0000259" key="1">
    <source>
        <dbReference type="Pfam" id="PF07991"/>
    </source>
</evidence>
<protein>
    <submittedName>
        <fullName evidence="2">Ketol-acid reductoisomerase</fullName>
    </submittedName>
</protein>
<feature type="domain" description="KARI N-terminal Rossmann" evidence="1">
    <location>
        <begin position="15"/>
        <end position="78"/>
    </location>
</feature>